<reference evidence="4" key="1">
    <citation type="submission" date="2022-09" db="EMBL/GenBank/DDBJ databases">
        <title>Complete Genomes of Fervidibacillus albus and Fervidibacillus halotolerans isolated from tidal flat sediments.</title>
        <authorList>
            <person name="Kwon K.K."/>
            <person name="Yang S.-H."/>
            <person name="Park M.J."/>
            <person name="Oh H.-M."/>
        </authorList>
    </citation>
    <scope>NUCLEOTIDE SEQUENCE</scope>
    <source>
        <strain evidence="4">MEBiC13594</strain>
    </source>
</reference>
<comment type="similarity">
    <text evidence="3">Belongs to the class-III pyridoxal-phosphate-dependent aminotransferase family.</text>
</comment>
<organism evidence="4 5">
    <name type="scientific">Fervidibacillus halotolerans</name>
    <dbReference type="NCBI Taxonomy" id="2980027"/>
    <lineage>
        <taxon>Bacteria</taxon>
        <taxon>Bacillati</taxon>
        <taxon>Bacillota</taxon>
        <taxon>Bacilli</taxon>
        <taxon>Bacillales</taxon>
        <taxon>Bacillaceae</taxon>
        <taxon>Fervidibacillus</taxon>
    </lineage>
</organism>
<dbReference type="InterPro" id="IPR015421">
    <property type="entry name" value="PyrdxlP-dep_Trfase_major"/>
</dbReference>
<dbReference type="KEGG" id="fhl:OE105_02150"/>
<dbReference type="EMBL" id="CP106877">
    <property type="protein sequence ID" value="WAA12951.1"/>
    <property type="molecule type" value="Genomic_DNA"/>
</dbReference>
<dbReference type="CDD" id="cd00610">
    <property type="entry name" value="OAT_like"/>
    <property type="match status" value="1"/>
</dbReference>
<dbReference type="RefSeq" id="WP_275421083.1">
    <property type="nucleotide sequence ID" value="NZ_CP106877.1"/>
</dbReference>
<dbReference type="InterPro" id="IPR005814">
    <property type="entry name" value="Aminotrans_3"/>
</dbReference>
<dbReference type="InterPro" id="IPR015424">
    <property type="entry name" value="PyrdxlP-dep_Trfase"/>
</dbReference>
<accession>A0A9E8M0J0</accession>
<dbReference type="GO" id="GO:0008483">
    <property type="term" value="F:transaminase activity"/>
    <property type="evidence" value="ECO:0007669"/>
    <property type="project" value="UniProtKB-KW"/>
</dbReference>
<proteinExistence type="inferred from homology"/>
<dbReference type="PROSITE" id="PS00600">
    <property type="entry name" value="AA_TRANSFER_CLASS_3"/>
    <property type="match status" value="1"/>
</dbReference>
<gene>
    <name evidence="4" type="ORF">OE105_02150</name>
</gene>
<keyword evidence="2 3" id="KW-0663">Pyridoxal phosphate</keyword>
<dbReference type="PANTHER" id="PTHR43713">
    <property type="entry name" value="GLUTAMATE-1-SEMIALDEHYDE 2,1-AMINOMUTASE"/>
    <property type="match status" value="1"/>
</dbReference>
<dbReference type="InterPro" id="IPR049704">
    <property type="entry name" value="Aminotrans_3_PPA_site"/>
</dbReference>
<dbReference type="Gene3D" id="3.90.1150.10">
    <property type="entry name" value="Aspartate Aminotransferase, domain 1"/>
    <property type="match status" value="1"/>
</dbReference>
<dbReference type="Pfam" id="PF00202">
    <property type="entry name" value="Aminotran_3"/>
    <property type="match status" value="1"/>
</dbReference>
<name>A0A9E8M0J0_9BACI</name>
<dbReference type="GO" id="GO:0030170">
    <property type="term" value="F:pyridoxal phosphate binding"/>
    <property type="evidence" value="ECO:0007669"/>
    <property type="project" value="InterPro"/>
</dbReference>
<evidence type="ECO:0000313" key="5">
    <source>
        <dbReference type="Proteomes" id="UP001164726"/>
    </source>
</evidence>
<protein>
    <submittedName>
        <fullName evidence="4">Aspartate aminotransferase family protein</fullName>
    </submittedName>
</protein>
<dbReference type="PANTHER" id="PTHR43713:SF3">
    <property type="entry name" value="GLUTAMATE-1-SEMIALDEHYDE 2,1-AMINOMUTASE 1, CHLOROPLASTIC-RELATED"/>
    <property type="match status" value="1"/>
</dbReference>
<dbReference type="Gene3D" id="3.40.640.10">
    <property type="entry name" value="Type I PLP-dependent aspartate aminotransferase-like (Major domain)"/>
    <property type="match status" value="1"/>
</dbReference>
<keyword evidence="4" id="KW-0032">Aminotransferase</keyword>
<evidence type="ECO:0000313" key="4">
    <source>
        <dbReference type="EMBL" id="WAA12951.1"/>
    </source>
</evidence>
<evidence type="ECO:0000256" key="1">
    <source>
        <dbReference type="ARBA" id="ARBA00001933"/>
    </source>
</evidence>
<comment type="cofactor">
    <cofactor evidence="1">
        <name>pyridoxal 5'-phosphate</name>
        <dbReference type="ChEBI" id="CHEBI:597326"/>
    </cofactor>
</comment>
<dbReference type="AlphaFoldDB" id="A0A9E8M0J0"/>
<keyword evidence="5" id="KW-1185">Reference proteome</keyword>
<dbReference type="InterPro" id="IPR015422">
    <property type="entry name" value="PyrdxlP-dep_Trfase_small"/>
</dbReference>
<evidence type="ECO:0000256" key="2">
    <source>
        <dbReference type="ARBA" id="ARBA00022898"/>
    </source>
</evidence>
<keyword evidence="4" id="KW-0808">Transferase</keyword>
<dbReference type="SUPFAM" id="SSF53383">
    <property type="entry name" value="PLP-dependent transferases"/>
    <property type="match status" value="1"/>
</dbReference>
<evidence type="ECO:0000256" key="3">
    <source>
        <dbReference type="RuleBase" id="RU003560"/>
    </source>
</evidence>
<sequence length="459" mass="51438">MAVDQISFDFYEFLHRTEKSREWLKKAVEVMPGGVTANIKSFAPYPIIMKHGHGAYLEDVDGNEYIDYLLAYGALMIGHNHPKMKERIVKQLEEDGTNLFGTPHEREYRLAKRIQSYYPSMEMVRYTNSGTEGTLLAIRLANAYTGKQKIAKFEGHYHGGYDKVLFSINPDPKKAGPIHTPTPIPESKGIDPYYEKNILILPFNDLKGTEAILNEHKDEIAAVIIEPIQGGFIPATPAFIQGLRKITEQLGIILIFDEVKTGFRIGIGGAQSMYGVKPDLTVLGKVIGGGFPIGIVGGKKEIMMESGPKHSSDVFDVSQGKKTTATEVLFHSGTYNGHPTILAVADTVLDILEEEGKEVLKRTERLKKGLEDLFRKRGIPMQALGKGTIFSVVLTEKDVKNYRDLQNSNLSLRKKIDYLLLNEGIYTKPMNRYSLSVAHGDREIERTLDAYQNVLYKKL</sequence>
<dbReference type="Proteomes" id="UP001164726">
    <property type="component" value="Chromosome"/>
</dbReference>